<keyword evidence="1" id="KW-0732">Signal</keyword>
<dbReference type="RefSeq" id="WP_264285723.1">
    <property type="nucleotide sequence ID" value="NZ_JAOZEV010000002.1"/>
</dbReference>
<gene>
    <name evidence="2" type="ORF">OIU80_03800</name>
</gene>
<reference evidence="2" key="1">
    <citation type="submission" date="2022-10" db="EMBL/GenBank/DDBJ databases">
        <title>Two novel species of Flavobacterium.</title>
        <authorList>
            <person name="Liu Q."/>
            <person name="Xin Y.-H."/>
        </authorList>
    </citation>
    <scope>NUCLEOTIDE SEQUENCE</scope>
    <source>
        <strain evidence="2">LS1R47</strain>
    </source>
</reference>
<organism evidence="2 3">
    <name type="scientific">Flavobacterium frigoritolerans</name>
    <dbReference type="NCBI Taxonomy" id="2987686"/>
    <lineage>
        <taxon>Bacteria</taxon>
        <taxon>Pseudomonadati</taxon>
        <taxon>Bacteroidota</taxon>
        <taxon>Flavobacteriia</taxon>
        <taxon>Flavobacteriales</taxon>
        <taxon>Flavobacteriaceae</taxon>
        <taxon>Flavobacterium</taxon>
    </lineage>
</organism>
<accession>A0A9X3C8H9</accession>
<dbReference type="EMBL" id="JAOZEV010000002">
    <property type="protein sequence ID" value="MCV9931393.1"/>
    <property type="molecule type" value="Genomic_DNA"/>
</dbReference>
<sequence length="280" mass="30769">MKKRIIIVGLLFFLISSVRSQTGINVQSPKTSLQVNRQSNPDIVVGVLFPKITGNELAADVSSQYDGVIVYVTEPASDPIGTTLQVDSKGYYYYDKVQNSWMAIGKKYNNIIESSNLIYAQVSRTGTFKLNYPSNNNNTNFANNYLPWNSIEGTPGSSQIKIDSNDPSLLIFPKGHLFRVTAMISIVSATKPGYVVTKFESHTAVPLLLSTWGYIETTSEAYQEGGVIYATTVINTVNQEMTIKLNAPVYGHSAGNRGFVLGGSEADDPFYTSYLVVEEL</sequence>
<proteinExistence type="predicted"/>
<dbReference type="AlphaFoldDB" id="A0A9X3C8H9"/>
<name>A0A9X3C8H9_9FLAO</name>
<evidence type="ECO:0000256" key="1">
    <source>
        <dbReference type="SAM" id="SignalP"/>
    </source>
</evidence>
<comment type="caution">
    <text evidence="2">The sequence shown here is derived from an EMBL/GenBank/DDBJ whole genome shotgun (WGS) entry which is preliminary data.</text>
</comment>
<dbReference type="Proteomes" id="UP001151133">
    <property type="component" value="Unassembled WGS sequence"/>
</dbReference>
<feature type="signal peptide" evidence="1">
    <location>
        <begin position="1"/>
        <end position="20"/>
    </location>
</feature>
<evidence type="ECO:0000313" key="2">
    <source>
        <dbReference type="EMBL" id="MCV9931393.1"/>
    </source>
</evidence>
<keyword evidence="3" id="KW-1185">Reference proteome</keyword>
<evidence type="ECO:0000313" key="3">
    <source>
        <dbReference type="Proteomes" id="UP001151133"/>
    </source>
</evidence>
<feature type="chain" id="PRO_5040993766" evidence="1">
    <location>
        <begin position="21"/>
        <end position="280"/>
    </location>
</feature>
<protein>
    <submittedName>
        <fullName evidence="2">Uncharacterized protein</fullName>
    </submittedName>
</protein>